<evidence type="ECO:0000313" key="9">
    <source>
        <dbReference type="Proteomes" id="UP001449657"/>
    </source>
</evidence>
<evidence type="ECO:0000313" key="8">
    <source>
        <dbReference type="EMBL" id="WZN48361.1"/>
    </source>
</evidence>
<comment type="similarity">
    <text evidence="2">Belongs to the SusD family.</text>
</comment>
<protein>
    <submittedName>
        <fullName evidence="8">RagB/SusD family nutrient uptake outer membrane protein</fullName>
    </submittedName>
</protein>
<evidence type="ECO:0000256" key="2">
    <source>
        <dbReference type="ARBA" id="ARBA00006275"/>
    </source>
</evidence>
<feature type="domain" description="RagB/SusD" evidence="6">
    <location>
        <begin position="288"/>
        <end position="499"/>
    </location>
</feature>
<keyword evidence="9" id="KW-1185">Reference proteome</keyword>
<dbReference type="Pfam" id="PF14322">
    <property type="entry name" value="SusD-like_3"/>
    <property type="match status" value="1"/>
</dbReference>
<evidence type="ECO:0000256" key="3">
    <source>
        <dbReference type="ARBA" id="ARBA00022729"/>
    </source>
</evidence>
<evidence type="ECO:0000256" key="1">
    <source>
        <dbReference type="ARBA" id="ARBA00004442"/>
    </source>
</evidence>
<keyword evidence="3" id="KW-0732">Signal</keyword>
<dbReference type="Gene3D" id="1.25.40.390">
    <property type="match status" value="1"/>
</dbReference>
<dbReference type="InterPro" id="IPR011990">
    <property type="entry name" value="TPR-like_helical_dom_sf"/>
</dbReference>
<reference evidence="8 9" key="1">
    <citation type="submission" date="2024-03" db="EMBL/GenBank/DDBJ databases">
        <title>Chitinophaga caseinilytica sp. nov., a casein hydrolysing bacterium isolated from forest soil.</title>
        <authorList>
            <person name="Lee D.S."/>
            <person name="Han D.M."/>
            <person name="Baek J.H."/>
            <person name="Choi D.G."/>
            <person name="Jeon J.H."/>
            <person name="Jeon C.O."/>
        </authorList>
    </citation>
    <scope>NUCLEOTIDE SEQUENCE [LARGE SCALE GENOMIC DNA]</scope>
    <source>
        <strain evidence="8 9">KACC 19118</strain>
    </source>
</reference>
<gene>
    <name evidence="8" type="ORF">WJU22_09255</name>
</gene>
<name>A0ABZ2Z7Z1_9BACT</name>
<feature type="domain" description="SusD-like N-terminal" evidence="7">
    <location>
        <begin position="83"/>
        <end position="231"/>
    </location>
</feature>
<accession>A0ABZ2Z7Z1</accession>
<dbReference type="SUPFAM" id="SSF48452">
    <property type="entry name" value="TPR-like"/>
    <property type="match status" value="1"/>
</dbReference>
<evidence type="ECO:0000256" key="4">
    <source>
        <dbReference type="ARBA" id="ARBA00023136"/>
    </source>
</evidence>
<dbReference type="EMBL" id="CP150096">
    <property type="protein sequence ID" value="WZN48361.1"/>
    <property type="molecule type" value="Genomic_DNA"/>
</dbReference>
<evidence type="ECO:0000256" key="5">
    <source>
        <dbReference type="ARBA" id="ARBA00023237"/>
    </source>
</evidence>
<comment type="subcellular location">
    <subcellularLocation>
        <location evidence="1">Cell outer membrane</location>
    </subcellularLocation>
</comment>
<organism evidence="8 9">
    <name type="scientific">Chitinophaga caseinilytica</name>
    <dbReference type="NCBI Taxonomy" id="2267521"/>
    <lineage>
        <taxon>Bacteria</taxon>
        <taxon>Pseudomonadati</taxon>
        <taxon>Bacteroidota</taxon>
        <taxon>Chitinophagia</taxon>
        <taxon>Chitinophagales</taxon>
        <taxon>Chitinophagaceae</taxon>
        <taxon>Chitinophaga</taxon>
    </lineage>
</organism>
<evidence type="ECO:0000259" key="7">
    <source>
        <dbReference type="Pfam" id="PF14322"/>
    </source>
</evidence>
<keyword evidence="4" id="KW-0472">Membrane</keyword>
<dbReference type="CDD" id="cd08977">
    <property type="entry name" value="SusD"/>
    <property type="match status" value="1"/>
</dbReference>
<sequence length="500" mass="55713">MKKLIYIPIVLTGCWILYTACGKSFLDIPPQGRVTEEEIRSNPTAAVDLVNGVYNVMWLGGFGPDIHGLQFITLTSISSDDADKGSTPQDYEPALQIDNFTFTPTNPIIQNYWTGLYQGIARCNQALDKLPLSPLPDADKNRLIGEVRFLRGYFYFNLVRTYGGVPKLDRVPTPDEANSDQFQTRASAEEIYQLVIGDLQFAVDNVPVKGATQVGRVTKGAAQMMLGKVYLYRKDWQKAFTLSQAVVNSGLYDTLSNYADIWRAKGANSIESIFEVQTGLNAACNAAIELYANSQGIRARKGWTDFGFGFNNPTADLAAAYEPGDKRKDATIITIGANGTVLWDGFRVPSRDSVENDRYSYKAYHSRTQEPYCGSPDRTPKNLRVLRYGELLLQYAEAANELGNGAEALAKLNIVRKRAGLPPATNGGQADLRQKIWKERRVELAMEHDRFWDLVRTGRAGQVLRAHGKVFQDNKNELFPIPQEQIVLSGNRLTQNPGYN</sequence>
<proteinExistence type="inferred from homology"/>
<keyword evidence="5" id="KW-0998">Cell outer membrane</keyword>
<dbReference type="InterPro" id="IPR012944">
    <property type="entry name" value="SusD_RagB_dom"/>
</dbReference>
<dbReference type="RefSeq" id="WP_341842955.1">
    <property type="nucleotide sequence ID" value="NZ_CP149792.1"/>
</dbReference>
<dbReference type="Proteomes" id="UP001449657">
    <property type="component" value="Chromosome"/>
</dbReference>
<evidence type="ECO:0000259" key="6">
    <source>
        <dbReference type="Pfam" id="PF07980"/>
    </source>
</evidence>
<dbReference type="Pfam" id="PF07980">
    <property type="entry name" value="SusD_RagB"/>
    <property type="match status" value="1"/>
</dbReference>
<dbReference type="InterPro" id="IPR033985">
    <property type="entry name" value="SusD-like_N"/>
</dbReference>